<dbReference type="OrthoDB" id="5401106at2759"/>
<feature type="compositionally biased region" description="Polar residues" evidence="1">
    <location>
        <begin position="778"/>
        <end position="790"/>
    </location>
</feature>
<dbReference type="AlphaFoldDB" id="E9E0Z5"/>
<evidence type="ECO:0000313" key="3">
    <source>
        <dbReference type="Proteomes" id="UP000002499"/>
    </source>
</evidence>
<sequence length="984" mass="109222">MATQTDCHMGSIVAFEGKADIVSTQLRLLPTSPQLLILPSVDSYVKSRDQEEDQCFDTRSFIRRVHDAFMARTEAARNFLNGATANHKRLVFINGGTSGAQALCVKEIMKRETHGDRSEAESMFKEITKDGLAGLEKQISSMGREQRYTFGHSTAANDKEELEEDPITRAMRAADALDRQTASLQPCNTFELGRPTRPRSSSLPLYGFSDEFEDSTPFYVFGLARTDEDVAPDESTDNLSEPPTPSVVITRPRQLSVETPRLGPSFSTVFYSASCIGEAYESITPDCPPEAAAVSPTSEACSLRSSEKVVYGEAAVFDMRNSCSRNSICRVKSLDRIYNASPKLRDPCIPSQSWLAEPDTPRDWQHRHSIISASDAQDRRLSLISLVDKPRTIMVKSRRSIGKMEPVPAEKRRERAPKAPENPRPNYVDRGTDAQDTPRDVSFQPIFPPIEDLVVYFKDESSDVMLESAVNTLKNRRYPLLSHSPTISDVANTGTSAPSTPVYQLFQERDHLETGMSANEPGMASPEPEDYDPFAYMQTMWRPEKPAELVAEVSIVRPPTPARTPPPTTLKDIEHKIHEFQVTSGHTAVSIQNSLRSILGEYFPPDTKGYHQFQFSLLPEFDELWKPIFRGGDPGTSQRNDGTSTNILAIGSQTGVKKEYSLAVIGRLEKIGRKSCEIVKTGRVDFRYLLANAMQAFTAQRLANQTSDNPFTNSFLLATLIVPHLETYLALHTDVRHLLLIYPPEHLATVLALQRLVGVDAMKVAQIVDAESKEDSSFTNIRGASINNNKPEGKPTRSFSPRSSSEIDISKANYLLTSTASEKDIATFVSTVWNIKIEPPVAPNSEQSTDRPSKKKRPPPLSLRKEPLPSLPKLASQNLVSPTSVALPPVPPVPLEPASPTASLRAPSLAETLKTLKSAKSKFSQGRLRPKNNQQAEVESLTDCDFDGDSDDDMYERRLMPVFMQKHPVRKPNSRKALKFLGLA</sequence>
<gene>
    <name evidence="2" type="ORF">MAC_03543</name>
</gene>
<evidence type="ECO:0000313" key="2">
    <source>
        <dbReference type="EMBL" id="EFY90297.1"/>
    </source>
</evidence>
<feature type="region of interest" description="Disordered" evidence="1">
    <location>
        <begin position="778"/>
        <end position="804"/>
    </location>
</feature>
<feature type="compositionally biased region" description="Basic and acidic residues" evidence="1">
    <location>
        <begin position="408"/>
        <end position="418"/>
    </location>
</feature>
<feature type="region of interest" description="Disordered" evidence="1">
    <location>
        <begin position="840"/>
        <end position="874"/>
    </location>
</feature>
<dbReference type="InParanoid" id="E9E0Z5"/>
<feature type="compositionally biased region" description="Basic and acidic residues" evidence="1">
    <location>
        <begin position="430"/>
        <end position="439"/>
    </location>
</feature>
<feature type="region of interest" description="Disordered" evidence="1">
    <location>
        <begin position="921"/>
        <end position="952"/>
    </location>
</feature>
<evidence type="ECO:0000256" key="1">
    <source>
        <dbReference type="SAM" id="MobiDB-lite"/>
    </source>
</evidence>
<organism evidence="3">
    <name type="scientific">Metarhizium acridum (strain CQMa 102)</name>
    <dbReference type="NCBI Taxonomy" id="655827"/>
    <lineage>
        <taxon>Eukaryota</taxon>
        <taxon>Fungi</taxon>
        <taxon>Dikarya</taxon>
        <taxon>Ascomycota</taxon>
        <taxon>Pezizomycotina</taxon>
        <taxon>Sordariomycetes</taxon>
        <taxon>Hypocreomycetidae</taxon>
        <taxon>Hypocreales</taxon>
        <taxon>Clavicipitaceae</taxon>
        <taxon>Metarhizium</taxon>
    </lineage>
</organism>
<dbReference type="Proteomes" id="UP000002499">
    <property type="component" value="Unassembled WGS sequence"/>
</dbReference>
<keyword evidence="3" id="KW-1185">Reference proteome</keyword>
<protein>
    <recommendedName>
        <fullName evidence="4">Gastric mucin-like protein</fullName>
    </recommendedName>
</protein>
<reference evidence="2 3" key="1">
    <citation type="journal article" date="2011" name="PLoS Genet.">
        <title>Genome sequencing and comparative transcriptomics of the model entomopathogenic fungi Metarhizium anisopliae and M. acridum.</title>
        <authorList>
            <person name="Gao Q."/>
            <person name="Jin K."/>
            <person name="Ying S.H."/>
            <person name="Zhang Y."/>
            <person name="Xiao G."/>
            <person name="Shang Y."/>
            <person name="Duan Z."/>
            <person name="Hu X."/>
            <person name="Xie X.Q."/>
            <person name="Zhou G."/>
            <person name="Peng G."/>
            <person name="Luo Z."/>
            <person name="Huang W."/>
            <person name="Wang B."/>
            <person name="Fang W."/>
            <person name="Wang S."/>
            <person name="Zhong Y."/>
            <person name="Ma L.J."/>
            <person name="St Leger R.J."/>
            <person name="Zhao G.P."/>
            <person name="Pei Y."/>
            <person name="Feng M.G."/>
            <person name="Xia Y."/>
            <person name="Wang C."/>
        </authorList>
    </citation>
    <scope>NUCLEOTIDE SEQUENCE [LARGE SCALE GENOMIC DNA]</scope>
    <source>
        <strain evidence="2 3">CQMa 102</strain>
    </source>
</reference>
<name>E9E0Z5_METAQ</name>
<dbReference type="HOGENOM" id="CLU_006328_0_0_1"/>
<evidence type="ECO:0008006" key="4">
    <source>
        <dbReference type="Google" id="ProtNLM"/>
    </source>
</evidence>
<dbReference type="OMA" id="WKPVFRE"/>
<accession>E9E0Z5</accession>
<dbReference type="eggNOG" id="ENOG502RVJZ">
    <property type="taxonomic scope" value="Eukaryota"/>
</dbReference>
<feature type="region of interest" description="Disordered" evidence="1">
    <location>
        <begin position="398"/>
        <end position="443"/>
    </location>
</feature>
<dbReference type="EMBL" id="GL698491">
    <property type="protein sequence ID" value="EFY90297.1"/>
    <property type="molecule type" value="Genomic_DNA"/>
</dbReference>
<feature type="compositionally biased region" description="Acidic residues" evidence="1">
    <location>
        <begin position="940"/>
        <end position="952"/>
    </location>
</feature>
<proteinExistence type="predicted"/>